<feature type="transmembrane region" description="Helical" evidence="13">
    <location>
        <begin position="48"/>
        <end position="77"/>
    </location>
</feature>
<sequence>MRTRLMALLLRPTPPPLAFGLIVSVVLIAAETALLFPLKAGVEEGASGVVYLCGVLVVSTVWGAALGVVTSVVSALAFNYFHVPPYWGLHLNVRRDLQSIVIFIAAGLLTSFLADLARSRATEASERHQEADLAADLARRVLRAGELRSVLGPASRRIAEVFALRFAAIELRAVAGDERRAALPLYDHGTCLGTLLVPADLPEPVLERLRRRLVPSLELLLLAERGREAITNSLKASREEATRLMEEQAAIRRVATRVAQGAAPIEVFGAVTAELCRICGPQNTGLIRYEPNGTGTLVSGRNESDVSQMPAGTAILLEGDCVSGIVKRTGRSVRMSYDNAVGPTAATLRELGIRSGIGVPVVVEGRLWGAAIASTTSPTPISAATEARLVDFTELVATAIANADSRTQLAASRARVVAAADDTRRRIERDLHDGAQQRLVSLGLQLRSVEASIPPGLDTIREELSVAASGLTGVCEDLREISRGIHPAILSEGGLGQALKTLARRSAIPVELTLDIDRRLPERAEITAYFIVSEALTNAAKHARATVVCVDAAARDAVLGLSIRDDGIGGAGTGKGSGLIGLQDRTEALGGQMEIVSPVGKGTALQFSIPIGSI</sequence>
<feature type="domain" description="GAF" evidence="14">
    <location>
        <begin position="263"/>
        <end position="410"/>
    </location>
</feature>
<evidence type="ECO:0000256" key="7">
    <source>
        <dbReference type="ARBA" id="ARBA00022741"/>
    </source>
</evidence>
<name>A0A917UCW9_9ACTN</name>
<evidence type="ECO:0000313" key="15">
    <source>
        <dbReference type="EMBL" id="GGM83186.1"/>
    </source>
</evidence>
<dbReference type="InterPro" id="IPR038318">
    <property type="entry name" value="KdpD_sf"/>
</dbReference>
<evidence type="ECO:0000259" key="14">
    <source>
        <dbReference type="SMART" id="SM00065"/>
    </source>
</evidence>
<dbReference type="Pfam" id="PF01590">
    <property type="entry name" value="GAF"/>
    <property type="match status" value="1"/>
</dbReference>
<dbReference type="Pfam" id="PF13493">
    <property type="entry name" value="DUF4118"/>
    <property type="match status" value="1"/>
</dbReference>
<keyword evidence="11" id="KW-0902">Two-component regulatory system</keyword>
<dbReference type="Gene3D" id="1.20.120.620">
    <property type="entry name" value="Backbone structure of the membrane domain of e. Coli histidine kinase receptor kdpd"/>
    <property type="match status" value="1"/>
</dbReference>
<dbReference type="Gene3D" id="3.30.565.10">
    <property type="entry name" value="Histidine kinase-like ATPase, C-terminal domain"/>
    <property type="match status" value="1"/>
</dbReference>
<dbReference type="InterPro" id="IPR025201">
    <property type="entry name" value="KdpD_TM"/>
</dbReference>
<comment type="catalytic activity">
    <reaction evidence="1">
        <text>ATP + protein L-histidine = ADP + protein N-phospho-L-histidine.</text>
        <dbReference type="EC" id="2.7.13.3"/>
    </reaction>
</comment>
<keyword evidence="5" id="KW-0808">Transferase</keyword>
<evidence type="ECO:0000256" key="12">
    <source>
        <dbReference type="ARBA" id="ARBA00023136"/>
    </source>
</evidence>
<evidence type="ECO:0000256" key="9">
    <source>
        <dbReference type="ARBA" id="ARBA00022840"/>
    </source>
</evidence>
<keyword evidence="7" id="KW-0547">Nucleotide-binding</keyword>
<evidence type="ECO:0000256" key="5">
    <source>
        <dbReference type="ARBA" id="ARBA00022679"/>
    </source>
</evidence>
<dbReference type="InterPro" id="IPR003594">
    <property type="entry name" value="HATPase_dom"/>
</dbReference>
<reference evidence="15" key="1">
    <citation type="journal article" date="2014" name="Int. J. Syst. Evol. Microbiol.">
        <title>Complete genome sequence of Corynebacterium casei LMG S-19264T (=DSM 44701T), isolated from a smear-ripened cheese.</title>
        <authorList>
            <consortium name="US DOE Joint Genome Institute (JGI-PGF)"/>
            <person name="Walter F."/>
            <person name="Albersmeier A."/>
            <person name="Kalinowski J."/>
            <person name="Ruckert C."/>
        </authorList>
    </citation>
    <scope>NUCLEOTIDE SEQUENCE</scope>
    <source>
        <strain evidence="15">JCM 19831</strain>
    </source>
</reference>
<evidence type="ECO:0000313" key="16">
    <source>
        <dbReference type="Proteomes" id="UP000642070"/>
    </source>
</evidence>
<dbReference type="GO" id="GO:0000155">
    <property type="term" value="F:phosphorelay sensor kinase activity"/>
    <property type="evidence" value="ECO:0007669"/>
    <property type="project" value="InterPro"/>
</dbReference>
<dbReference type="SUPFAM" id="SSF55874">
    <property type="entry name" value="ATPase domain of HSP90 chaperone/DNA topoisomerase II/histidine kinase"/>
    <property type="match status" value="1"/>
</dbReference>
<dbReference type="PANTHER" id="PTHR24421:SF10">
    <property type="entry name" value="NITRATE_NITRITE SENSOR PROTEIN NARQ"/>
    <property type="match status" value="1"/>
</dbReference>
<comment type="caution">
    <text evidence="15">The sequence shown here is derived from an EMBL/GenBank/DDBJ whole genome shotgun (WGS) entry which is preliminary data.</text>
</comment>
<dbReference type="RefSeq" id="WP_190257217.1">
    <property type="nucleotide sequence ID" value="NZ_BMPI01000092.1"/>
</dbReference>
<dbReference type="SUPFAM" id="SSF55781">
    <property type="entry name" value="GAF domain-like"/>
    <property type="match status" value="1"/>
</dbReference>
<evidence type="ECO:0000256" key="2">
    <source>
        <dbReference type="ARBA" id="ARBA00004141"/>
    </source>
</evidence>
<dbReference type="GO" id="GO:0016020">
    <property type="term" value="C:membrane"/>
    <property type="evidence" value="ECO:0007669"/>
    <property type="project" value="UniProtKB-SubCell"/>
</dbReference>
<dbReference type="GO" id="GO:0046983">
    <property type="term" value="F:protein dimerization activity"/>
    <property type="evidence" value="ECO:0007669"/>
    <property type="project" value="InterPro"/>
</dbReference>
<keyword evidence="16" id="KW-1185">Reference proteome</keyword>
<dbReference type="InterPro" id="IPR011712">
    <property type="entry name" value="Sig_transdc_His_kin_sub3_dim/P"/>
</dbReference>
<evidence type="ECO:0000256" key="11">
    <source>
        <dbReference type="ARBA" id="ARBA00023012"/>
    </source>
</evidence>
<gene>
    <name evidence="15" type="ORF">GCM10007977_100670</name>
</gene>
<feature type="transmembrane region" description="Helical" evidence="13">
    <location>
        <begin position="97"/>
        <end position="117"/>
    </location>
</feature>
<dbReference type="SMART" id="SM00065">
    <property type="entry name" value="GAF"/>
    <property type="match status" value="1"/>
</dbReference>
<evidence type="ECO:0000256" key="4">
    <source>
        <dbReference type="ARBA" id="ARBA00022553"/>
    </source>
</evidence>
<dbReference type="InterPro" id="IPR029016">
    <property type="entry name" value="GAF-like_dom_sf"/>
</dbReference>
<dbReference type="Proteomes" id="UP000642070">
    <property type="component" value="Unassembled WGS sequence"/>
</dbReference>
<dbReference type="CDD" id="cd16917">
    <property type="entry name" value="HATPase_UhpB-NarQ-NarX-like"/>
    <property type="match status" value="1"/>
</dbReference>
<keyword evidence="10 13" id="KW-1133">Transmembrane helix</keyword>
<dbReference type="InterPro" id="IPR003018">
    <property type="entry name" value="GAF"/>
</dbReference>
<evidence type="ECO:0000256" key="10">
    <source>
        <dbReference type="ARBA" id="ARBA00022989"/>
    </source>
</evidence>
<dbReference type="InterPro" id="IPR036890">
    <property type="entry name" value="HATPase_C_sf"/>
</dbReference>
<keyword evidence="8" id="KW-0418">Kinase</keyword>
<dbReference type="EMBL" id="BMPI01000092">
    <property type="protein sequence ID" value="GGM83186.1"/>
    <property type="molecule type" value="Genomic_DNA"/>
</dbReference>
<dbReference type="Gene3D" id="1.20.5.1930">
    <property type="match status" value="1"/>
</dbReference>
<keyword evidence="6 13" id="KW-0812">Transmembrane</keyword>
<dbReference type="Pfam" id="PF07730">
    <property type="entry name" value="HisKA_3"/>
    <property type="match status" value="1"/>
</dbReference>
<reference evidence="15" key="2">
    <citation type="submission" date="2020-09" db="EMBL/GenBank/DDBJ databases">
        <authorList>
            <person name="Sun Q."/>
            <person name="Ohkuma M."/>
        </authorList>
    </citation>
    <scope>NUCLEOTIDE SEQUENCE</scope>
    <source>
        <strain evidence="15">JCM 19831</strain>
    </source>
</reference>
<organism evidence="15 16">
    <name type="scientific">Dactylosporangium sucinum</name>
    <dbReference type="NCBI Taxonomy" id="1424081"/>
    <lineage>
        <taxon>Bacteria</taxon>
        <taxon>Bacillati</taxon>
        <taxon>Actinomycetota</taxon>
        <taxon>Actinomycetes</taxon>
        <taxon>Micromonosporales</taxon>
        <taxon>Micromonosporaceae</taxon>
        <taxon>Dactylosporangium</taxon>
    </lineage>
</organism>
<dbReference type="PANTHER" id="PTHR24421">
    <property type="entry name" value="NITRATE/NITRITE SENSOR PROTEIN NARX-RELATED"/>
    <property type="match status" value="1"/>
</dbReference>
<comment type="subcellular location">
    <subcellularLocation>
        <location evidence="2">Membrane</location>
        <topology evidence="2">Multi-pass membrane protein</topology>
    </subcellularLocation>
</comment>
<dbReference type="EC" id="2.7.13.3" evidence="3"/>
<dbReference type="InterPro" id="IPR050482">
    <property type="entry name" value="Sensor_HK_TwoCompSys"/>
</dbReference>
<evidence type="ECO:0000256" key="6">
    <source>
        <dbReference type="ARBA" id="ARBA00022692"/>
    </source>
</evidence>
<keyword evidence="4" id="KW-0597">Phosphoprotein</keyword>
<keyword evidence="9" id="KW-0067">ATP-binding</keyword>
<dbReference type="GO" id="GO:0005524">
    <property type="term" value="F:ATP binding"/>
    <property type="evidence" value="ECO:0007669"/>
    <property type="project" value="UniProtKB-KW"/>
</dbReference>
<dbReference type="Gene3D" id="3.30.450.40">
    <property type="match status" value="1"/>
</dbReference>
<keyword evidence="12 13" id="KW-0472">Membrane</keyword>
<dbReference type="Pfam" id="PF02518">
    <property type="entry name" value="HATPase_c"/>
    <property type="match status" value="1"/>
</dbReference>
<evidence type="ECO:0000256" key="3">
    <source>
        <dbReference type="ARBA" id="ARBA00012438"/>
    </source>
</evidence>
<evidence type="ECO:0000256" key="8">
    <source>
        <dbReference type="ARBA" id="ARBA00022777"/>
    </source>
</evidence>
<evidence type="ECO:0000256" key="13">
    <source>
        <dbReference type="SAM" id="Phobius"/>
    </source>
</evidence>
<dbReference type="AlphaFoldDB" id="A0A917UCW9"/>
<evidence type="ECO:0000256" key="1">
    <source>
        <dbReference type="ARBA" id="ARBA00000085"/>
    </source>
</evidence>
<accession>A0A917UCW9</accession>
<feature type="transmembrane region" description="Helical" evidence="13">
    <location>
        <begin position="16"/>
        <end position="36"/>
    </location>
</feature>
<proteinExistence type="predicted"/>
<protein>
    <recommendedName>
        <fullName evidence="3">histidine kinase</fullName>
        <ecNumber evidence="3">2.7.13.3</ecNumber>
    </recommendedName>
</protein>